<name>A0A9D4FYF0_DREPO</name>
<dbReference type="Proteomes" id="UP000828390">
    <property type="component" value="Unassembled WGS sequence"/>
</dbReference>
<dbReference type="AlphaFoldDB" id="A0A9D4FYF0"/>
<comment type="caution">
    <text evidence="1">The sequence shown here is derived from an EMBL/GenBank/DDBJ whole genome shotgun (WGS) entry which is preliminary data.</text>
</comment>
<reference evidence="1" key="1">
    <citation type="journal article" date="2019" name="bioRxiv">
        <title>The Genome of the Zebra Mussel, Dreissena polymorpha: A Resource for Invasive Species Research.</title>
        <authorList>
            <person name="McCartney M.A."/>
            <person name="Auch B."/>
            <person name="Kono T."/>
            <person name="Mallez S."/>
            <person name="Zhang Y."/>
            <person name="Obille A."/>
            <person name="Becker A."/>
            <person name="Abrahante J.E."/>
            <person name="Garbe J."/>
            <person name="Badalamenti J.P."/>
            <person name="Herman A."/>
            <person name="Mangelson H."/>
            <person name="Liachko I."/>
            <person name="Sullivan S."/>
            <person name="Sone E.D."/>
            <person name="Koren S."/>
            <person name="Silverstein K.A.T."/>
            <person name="Beckman K.B."/>
            <person name="Gohl D.M."/>
        </authorList>
    </citation>
    <scope>NUCLEOTIDE SEQUENCE</scope>
    <source>
        <strain evidence="1">Duluth1</strain>
        <tissue evidence="1">Whole animal</tissue>
    </source>
</reference>
<protein>
    <submittedName>
        <fullName evidence="1">Uncharacterized protein</fullName>
    </submittedName>
</protein>
<evidence type="ECO:0000313" key="1">
    <source>
        <dbReference type="EMBL" id="KAH3806716.1"/>
    </source>
</evidence>
<accession>A0A9D4FYF0</accession>
<dbReference type="EMBL" id="JAIWYP010000006">
    <property type="protein sequence ID" value="KAH3806716.1"/>
    <property type="molecule type" value="Genomic_DNA"/>
</dbReference>
<gene>
    <name evidence="1" type="ORF">DPMN_135040</name>
</gene>
<organism evidence="1 2">
    <name type="scientific">Dreissena polymorpha</name>
    <name type="common">Zebra mussel</name>
    <name type="synonym">Mytilus polymorpha</name>
    <dbReference type="NCBI Taxonomy" id="45954"/>
    <lineage>
        <taxon>Eukaryota</taxon>
        <taxon>Metazoa</taxon>
        <taxon>Spiralia</taxon>
        <taxon>Lophotrochozoa</taxon>
        <taxon>Mollusca</taxon>
        <taxon>Bivalvia</taxon>
        <taxon>Autobranchia</taxon>
        <taxon>Heteroconchia</taxon>
        <taxon>Euheterodonta</taxon>
        <taxon>Imparidentia</taxon>
        <taxon>Neoheterodontei</taxon>
        <taxon>Myida</taxon>
        <taxon>Dreissenoidea</taxon>
        <taxon>Dreissenidae</taxon>
        <taxon>Dreissena</taxon>
    </lineage>
</organism>
<reference evidence="1" key="2">
    <citation type="submission" date="2020-11" db="EMBL/GenBank/DDBJ databases">
        <authorList>
            <person name="McCartney M.A."/>
            <person name="Auch B."/>
            <person name="Kono T."/>
            <person name="Mallez S."/>
            <person name="Becker A."/>
            <person name="Gohl D.M."/>
            <person name="Silverstein K.A.T."/>
            <person name="Koren S."/>
            <person name="Bechman K.B."/>
            <person name="Herman A."/>
            <person name="Abrahante J.E."/>
            <person name="Garbe J."/>
        </authorList>
    </citation>
    <scope>NUCLEOTIDE SEQUENCE</scope>
    <source>
        <strain evidence="1">Duluth1</strain>
        <tissue evidence="1">Whole animal</tissue>
    </source>
</reference>
<proteinExistence type="predicted"/>
<keyword evidence="2" id="KW-1185">Reference proteome</keyword>
<sequence length="87" mass="9936">MKKVDSKKREDLLRTKVSSKSTSRVPLVITFSRVLPNVGNILRKHLPTLRTSDRMKKVFPEPPLAAFRRDCNLEDILVHKKTPATSP</sequence>
<evidence type="ECO:0000313" key="2">
    <source>
        <dbReference type="Proteomes" id="UP000828390"/>
    </source>
</evidence>